<evidence type="ECO:0000313" key="3">
    <source>
        <dbReference type="EMBL" id="QHT91309.1"/>
    </source>
</evidence>
<dbReference type="PANTHER" id="PTHR47227:SF5">
    <property type="entry name" value="DNA-DIRECTED RNA POLYMERASES I, II, AND III SUBUNIT RPABC2"/>
    <property type="match status" value="1"/>
</dbReference>
<dbReference type="GO" id="GO:0000428">
    <property type="term" value="C:DNA-directed RNA polymerase complex"/>
    <property type="evidence" value="ECO:0007669"/>
    <property type="project" value="UniProtKB-KW"/>
</dbReference>
<dbReference type="GO" id="GO:0042797">
    <property type="term" value="P:tRNA transcription by RNA polymerase III"/>
    <property type="evidence" value="ECO:0007669"/>
    <property type="project" value="TreeGrafter"/>
</dbReference>
<dbReference type="GO" id="GO:0006360">
    <property type="term" value="P:transcription by RNA polymerase I"/>
    <property type="evidence" value="ECO:0007669"/>
    <property type="project" value="TreeGrafter"/>
</dbReference>
<dbReference type="PIRSF" id="PIRSF000778">
    <property type="entry name" value="RpoK/RPB6"/>
    <property type="match status" value="1"/>
</dbReference>
<organism evidence="3">
    <name type="scientific">viral metagenome</name>
    <dbReference type="NCBI Taxonomy" id="1070528"/>
    <lineage>
        <taxon>unclassified sequences</taxon>
        <taxon>metagenomes</taxon>
        <taxon>organismal metagenomes</taxon>
    </lineage>
</organism>
<dbReference type="Gene3D" id="3.90.940.10">
    <property type="match status" value="1"/>
</dbReference>
<dbReference type="EMBL" id="MN740165">
    <property type="protein sequence ID" value="QHT91309.1"/>
    <property type="molecule type" value="Genomic_DNA"/>
</dbReference>
<dbReference type="InterPro" id="IPR006111">
    <property type="entry name" value="Rpo6/Rpb6"/>
</dbReference>
<sequence>MESDYVAGNNDDVEDIDIEEELDIEDVDVNVDEEKNTIFSNPIETLLKFHPECILEYEEVDQGDIPLASVPPENDIKHRSLPFLSIFEKTKILGMRTNQLAQGARPYITVPEYITDVKEIAMLELEQRRLPIIIKRHMPDGSYEKFRLSDLMII</sequence>
<dbReference type="GO" id="GO:0003899">
    <property type="term" value="F:DNA-directed RNA polymerase activity"/>
    <property type="evidence" value="ECO:0007669"/>
    <property type="project" value="InterPro"/>
</dbReference>
<keyword evidence="1" id="KW-0240">DNA-directed RNA polymerase</keyword>
<dbReference type="AlphaFoldDB" id="A0A6C0IEW4"/>
<reference evidence="3" key="1">
    <citation type="journal article" date="2020" name="Nature">
        <title>Giant virus diversity and host interactions through global metagenomics.</title>
        <authorList>
            <person name="Schulz F."/>
            <person name="Roux S."/>
            <person name="Paez-Espino D."/>
            <person name="Jungbluth S."/>
            <person name="Walsh D.A."/>
            <person name="Denef V.J."/>
            <person name="McMahon K.D."/>
            <person name="Konstantinidis K.T."/>
            <person name="Eloe-Fadrosh E.A."/>
            <person name="Kyrpides N.C."/>
            <person name="Woyke T."/>
        </authorList>
    </citation>
    <scope>NUCLEOTIDE SEQUENCE</scope>
    <source>
        <strain evidence="3">GVMAG-M-3300023184-77</strain>
    </source>
</reference>
<protein>
    <submittedName>
        <fullName evidence="3">Uncharacterized protein</fullName>
    </submittedName>
</protein>
<evidence type="ECO:0000256" key="2">
    <source>
        <dbReference type="ARBA" id="ARBA00023163"/>
    </source>
</evidence>
<dbReference type="SUPFAM" id="SSF63562">
    <property type="entry name" value="RPB6/omega subunit-like"/>
    <property type="match status" value="1"/>
</dbReference>
<evidence type="ECO:0000256" key="1">
    <source>
        <dbReference type="ARBA" id="ARBA00022478"/>
    </source>
</evidence>
<dbReference type="PANTHER" id="PTHR47227">
    <property type="entry name" value="DNA-DIRECTED RNA POLYMERASE SUBUNIT K"/>
    <property type="match status" value="1"/>
</dbReference>
<name>A0A6C0IEW4_9ZZZZ</name>
<dbReference type="InterPro" id="IPR036161">
    <property type="entry name" value="RPB6/omega-like_sf"/>
</dbReference>
<dbReference type="GO" id="GO:0006366">
    <property type="term" value="P:transcription by RNA polymerase II"/>
    <property type="evidence" value="ECO:0007669"/>
    <property type="project" value="TreeGrafter"/>
</dbReference>
<accession>A0A6C0IEW4</accession>
<dbReference type="GO" id="GO:0003677">
    <property type="term" value="F:DNA binding"/>
    <property type="evidence" value="ECO:0007669"/>
    <property type="project" value="InterPro"/>
</dbReference>
<proteinExistence type="predicted"/>
<keyword evidence="2" id="KW-0804">Transcription</keyword>